<evidence type="ECO:0000259" key="1">
    <source>
        <dbReference type="PROSITE" id="PS50010"/>
    </source>
</evidence>
<dbReference type="InterPro" id="IPR001357">
    <property type="entry name" value="BRCT_dom"/>
</dbReference>
<proteinExistence type="predicted"/>
<dbReference type="PANTHER" id="PTHR16777">
    <property type="entry name" value="PROTEIN ECT2"/>
    <property type="match status" value="1"/>
</dbReference>
<dbReference type="InterPro" id="IPR049395">
    <property type="entry name" value="ECT2_PH"/>
</dbReference>
<dbReference type="Pfam" id="PF00621">
    <property type="entry name" value="RhoGEF"/>
    <property type="match status" value="1"/>
</dbReference>
<dbReference type="GO" id="GO:0005634">
    <property type="term" value="C:nucleus"/>
    <property type="evidence" value="ECO:0007669"/>
    <property type="project" value="InterPro"/>
</dbReference>
<dbReference type="Pfam" id="PF21242">
    <property type="entry name" value="ECT2_PH"/>
    <property type="match status" value="1"/>
</dbReference>
<dbReference type="GO" id="GO:0007399">
    <property type="term" value="P:nervous system development"/>
    <property type="evidence" value="ECO:0007669"/>
    <property type="project" value="TreeGrafter"/>
</dbReference>
<dbReference type="PANTHER" id="PTHR16777:SF2">
    <property type="entry name" value="PROTEIN ECT2"/>
    <property type="match status" value="1"/>
</dbReference>
<evidence type="ECO:0000313" key="3">
    <source>
        <dbReference type="WBParaSite" id="EVEC_0000748301-mRNA-1"/>
    </source>
</evidence>
<dbReference type="GO" id="GO:0000281">
    <property type="term" value="P:mitotic cytokinesis"/>
    <property type="evidence" value="ECO:0007669"/>
    <property type="project" value="TreeGrafter"/>
</dbReference>
<dbReference type="GO" id="GO:0005938">
    <property type="term" value="C:cell cortex"/>
    <property type="evidence" value="ECO:0007669"/>
    <property type="project" value="TreeGrafter"/>
</dbReference>
<dbReference type="Pfam" id="PF12738">
    <property type="entry name" value="PTCB-BRCT"/>
    <property type="match status" value="1"/>
</dbReference>
<dbReference type="SMART" id="SM00325">
    <property type="entry name" value="RhoGEF"/>
    <property type="match status" value="1"/>
</dbReference>
<sequence>MAGDASLPPSDFADTTALEIFDTTRAARSASFKRKVTRVCLIGKANEDLAIIALLKDHFRVTVLESEDGSEFKDETDILFVCPDFDNYSYLNSLKKSIVGPPLIRHRASQHKVPPLTMPRPNRALYNESMGNVCVVFSGISNAKCRYAVDLIHHMGGSARKGFPSSATHLITEVATGESYRMAVSTGTKAVHSDWVSAAWAVRNDISVSVTSHEFISPFLVEPFCGLSIWFTGFPTDEEDDMRAKVTDHKGCNARSLEEASHVVLANTVEELLEDNEKKTQHFVTAELRTRVYRGLEAYVYLLKWSYTMWFWISIQLNCCANEDLYQWKGIRRSNKKRIPMSPSGAKDQVVASRRSLSKSSMEILESSNSSALPGKILSLFPRNITFKYKLLDYSEHHFSSNDKLATSPKKIDKRHAISKEMLETEENYLKALKIIVQLFKGPLEEHTSQPESGLLSKAEITQIFSRVPPLIEVHEKICSELRACVMHWSADRLIGKIWLDSAKQLDPVYKGFINSYDTACQTLDHCDRTKPKFHAFLKAAESRGECQRNHLHDLLVRPVQRIPSVLLLLKAILKKTERGNPDAPYLKEAMKALERVLANANESRRQTENYTEIFRISNEINDCPAEMLSSARTLMSEFHVLSLGGEEEWAKTRGKLMTIFLFNDLIEIVKVRSGATIGDENSVHSLSNSTMNRQFSFANLRRDRKKYKHYQQHMLTSIKWIDSIVVKDISGVFVMSFRMYGTDSYWVAQCQENQPGETRAFLNIFYLCGRLVAVNDLDMNDDPFCDKGYEFSRNGTESKEYKRNVLKSLHYAVRNTGPTRVFVRPQTQFLPGLRRAASQVQIGITNTLSRFQSRAHLTTVLEATNTSNGRATVSSTPHRSLRQMISASTFLPNRLIRGDSMRSNRAVSGVPID</sequence>
<dbReference type="SUPFAM" id="SSF48065">
    <property type="entry name" value="DBL homology domain (DH-domain)"/>
    <property type="match status" value="1"/>
</dbReference>
<dbReference type="Gene3D" id="1.20.900.10">
    <property type="entry name" value="Dbl homology (DH) domain"/>
    <property type="match status" value="1"/>
</dbReference>
<dbReference type="CDD" id="cd00160">
    <property type="entry name" value="RhoGEF"/>
    <property type="match status" value="1"/>
</dbReference>
<dbReference type="WBParaSite" id="EVEC_0000748301-mRNA-1">
    <property type="protein sequence ID" value="EVEC_0000748301-mRNA-1"/>
    <property type="gene ID" value="EVEC_0000748301"/>
</dbReference>
<dbReference type="AlphaFoldDB" id="A0A0N4VAJ0"/>
<dbReference type="InterPro" id="IPR026817">
    <property type="entry name" value="Ect2"/>
</dbReference>
<accession>A0A0N4VAJ0</accession>
<dbReference type="PROSITE" id="PS50010">
    <property type="entry name" value="DH_2"/>
    <property type="match status" value="1"/>
</dbReference>
<dbReference type="PROSITE" id="PS50172">
    <property type="entry name" value="BRCT"/>
    <property type="match status" value="1"/>
</dbReference>
<dbReference type="InterPro" id="IPR000219">
    <property type="entry name" value="DH_dom"/>
</dbReference>
<dbReference type="GO" id="GO:2000431">
    <property type="term" value="P:regulation of cytokinesis, actomyosin contractile ring assembly"/>
    <property type="evidence" value="ECO:0007669"/>
    <property type="project" value="InterPro"/>
</dbReference>
<name>A0A0N4VAJ0_ENTVE</name>
<dbReference type="GO" id="GO:0005096">
    <property type="term" value="F:GTPase activator activity"/>
    <property type="evidence" value="ECO:0007669"/>
    <property type="project" value="InterPro"/>
</dbReference>
<feature type="domain" description="BRCT" evidence="2">
    <location>
        <begin position="132"/>
        <end position="196"/>
    </location>
</feature>
<evidence type="ECO:0000259" key="2">
    <source>
        <dbReference type="PROSITE" id="PS50172"/>
    </source>
</evidence>
<dbReference type="Gene3D" id="3.40.50.10190">
    <property type="entry name" value="BRCT domain"/>
    <property type="match status" value="3"/>
</dbReference>
<organism evidence="3">
    <name type="scientific">Enterobius vermicularis</name>
    <name type="common">Human pinworm</name>
    <dbReference type="NCBI Taxonomy" id="51028"/>
    <lineage>
        <taxon>Eukaryota</taxon>
        <taxon>Metazoa</taxon>
        <taxon>Ecdysozoa</taxon>
        <taxon>Nematoda</taxon>
        <taxon>Chromadorea</taxon>
        <taxon>Rhabditida</taxon>
        <taxon>Spirurina</taxon>
        <taxon>Oxyuridomorpha</taxon>
        <taxon>Oxyuroidea</taxon>
        <taxon>Oxyuridae</taxon>
        <taxon>Enterobius</taxon>
    </lineage>
</organism>
<dbReference type="InterPro" id="IPR036420">
    <property type="entry name" value="BRCT_dom_sf"/>
</dbReference>
<dbReference type="InterPro" id="IPR035899">
    <property type="entry name" value="DBL_dom_sf"/>
</dbReference>
<dbReference type="SUPFAM" id="SSF52113">
    <property type="entry name" value="BRCT domain"/>
    <property type="match status" value="2"/>
</dbReference>
<dbReference type="GO" id="GO:0005085">
    <property type="term" value="F:guanyl-nucleotide exchange factor activity"/>
    <property type="evidence" value="ECO:0007669"/>
    <property type="project" value="InterPro"/>
</dbReference>
<feature type="domain" description="DH" evidence="1">
    <location>
        <begin position="414"/>
        <end position="604"/>
    </location>
</feature>
<protein>
    <submittedName>
        <fullName evidence="3">DH domain-containing protein</fullName>
    </submittedName>
</protein>
<reference evidence="3" key="1">
    <citation type="submission" date="2017-02" db="UniProtKB">
        <authorList>
            <consortium name="WormBaseParasite"/>
        </authorList>
    </citation>
    <scope>IDENTIFICATION</scope>
</reference>